<feature type="region of interest" description="Disordered" evidence="16">
    <location>
        <begin position="1"/>
        <end position="32"/>
    </location>
</feature>
<sequence>MSLRAPPTFAGEAVARAATASSRPGSGAGRYRGGHRLSPPSAAVVVAVLGFFVLPARPFPGRRAWRCRQRPGVCEAAGAPRGRGDMRRLQPGVALLLSLLWECTEAKKHCWYFEGLYPTYYICRSYEDCCGSRCCVRALSIQRLWYFWFLLMMGVLFCCGAGFFIRRRMYPPPLVEEPTFNVSYTRQPVNTASGSQQPGVPYYTDPGGPVMNPMAMAFHVQPNSPQGNPVYPPPPSYCNTPPPPYEQVVKSST</sequence>
<feature type="transmembrane region" description="Helical" evidence="17">
    <location>
        <begin position="145"/>
        <end position="165"/>
    </location>
</feature>
<feature type="region of interest" description="Disordered" evidence="16">
    <location>
        <begin position="225"/>
        <end position="253"/>
    </location>
</feature>
<evidence type="ECO:0000256" key="10">
    <source>
        <dbReference type="ARBA" id="ARBA00023163"/>
    </source>
</evidence>
<keyword evidence="11" id="KW-0458">Lysosome</keyword>
<keyword evidence="12" id="KW-0968">Cytoplasmic vesicle</keyword>
<comment type="similarity">
    <text evidence="3">Belongs to the VOPP1/ECOP family.</text>
</comment>
<evidence type="ECO:0000256" key="4">
    <source>
        <dbReference type="ARBA" id="ARBA00022692"/>
    </source>
</evidence>
<evidence type="ECO:0000256" key="8">
    <source>
        <dbReference type="ARBA" id="ARBA00023015"/>
    </source>
</evidence>
<evidence type="ECO:0000256" key="2">
    <source>
        <dbReference type="ARBA" id="ARBA00004363"/>
    </source>
</evidence>
<gene>
    <name evidence="18" type="primary">VOPP1</name>
</gene>
<evidence type="ECO:0000256" key="15">
    <source>
        <dbReference type="ARBA" id="ARBA00035715"/>
    </source>
</evidence>
<evidence type="ECO:0000256" key="11">
    <source>
        <dbReference type="ARBA" id="ARBA00023228"/>
    </source>
</evidence>
<evidence type="ECO:0000313" key="19">
    <source>
        <dbReference type="Proteomes" id="UP000694426"/>
    </source>
</evidence>
<keyword evidence="9 17" id="KW-0472">Membrane</keyword>
<accession>A0A8B9BXJ6</accession>
<evidence type="ECO:0000256" key="12">
    <source>
        <dbReference type="ARBA" id="ARBA00023329"/>
    </source>
</evidence>
<evidence type="ECO:0000256" key="6">
    <source>
        <dbReference type="ARBA" id="ARBA00022753"/>
    </source>
</evidence>
<comment type="subcellular location">
    <subcellularLocation>
        <location evidence="1">Cytoplasmic vesicle membrane</location>
        <topology evidence="1">Single-pass type I membrane protein</topology>
    </subcellularLocation>
    <subcellularLocation>
        <location evidence="13">Late endosome membrane</location>
        <topology evidence="13">Single-pass membrane protein</topology>
    </subcellularLocation>
    <subcellularLocation>
        <location evidence="2">Lysosome membrane</location>
        <topology evidence="2">Single-pass membrane protein</topology>
    </subcellularLocation>
</comment>
<evidence type="ECO:0000256" key="13">
    <source>
        <dbReference type="ARBA" id="ARBA00035628"/>
    </source>
</evidence>
<evidence type="ECO:0000256" key="1">
    <source>
        <dbReference type="ARBA" id="ARBA00004358"/>
    </source>
</evidence>
<keyword evidence="8" id="KW-0805">Transcription regulation</keyword>
<evidence type="ECO:0000256" key="5">
    <source>
        <dbReference type="ARBA" id="ARBA00022729"/>
    </source>
</evidence>
<dbReference type="PANTHER" id="PTHR14971:SF2">
    <property type="entry name" value="VESICULAR, OVEREXPRESSED IN CANCER, PROSURVIVAL PROTEIN 1"/>
    <property type="match status" value="1"/>
</dbReference>
<dbReference type="AlphaFoldDB" id="A0A8B9BXJ6"/>
<evidence type="ECO:0000256" key="16">
    <source>
        <dbReference type="SAM" id="MobiDB-lite"/>
    </source>
</evidence>
<dbReference type="GO" id="GO:0019899">
    <property type="term" value="F:enzyme binding"/>
    <property type="evidence" value="ECO:0007669"/>
    <property type="project" value="Ensembl"/>
</dbReference>
<evidence type="ECO:0000256" key="17">
    <source>
        <dbReference type="SAM" id="Phobius"/>
    </source>
</evidence>
<protein>
    <recommendedName>
        <fullName evidence="14">WW domain binding protein VOPP1</fullName>
    </recommendedName>
    <alternativeName>
        <fullName evidence="15">Vesicular, overexpressed in cancer, prosurvival protein 1</fullName>
    </alternativeName>
</protein>
<dbReference type="GeneTree" id="ENSGT00390000015821"/>
<feature type="transmembrane region" description="Helical" evidence="17">
    <location>
        <begin position="41"/>
        <end position="60"/>
    </location>
</feature>
<evidence type="ECO:0000256" key="3">
    <source>
        <dbReference type="ARBA" id="ARBA00006655"/>
    </source>
</evidence>
<evidence type="ECO:0000256" key="14">
    <source>
        <dbReference type="ARBA" id="ARBA00035708"/>
    </source>
</evidence>
<keyword evidence="4 17" id="KW-0812">Transmembrane</keyword>
<evidence type="ECO:0000313" key="18">
    <source>
        <dbReference type="Ensembl" id="ENSABRP00000010494.1"/>
    </source>
</evidence>
<dbReference type="GO" id="GO:0005765">
    <property type="term" value="C:lysosomal membrane"/>
    <property type="evidence" value="ECO:0007669"/>
    <property type="project" value="UniProtKB-SubCell"/>
</dbReference>
<proteinExistence type="inferred from homology"/>
<dbReference type="PRINTS" id="PR02068">
    <property type="entry name" value="VOPPROTEIN1"/>
</dbReference>
<dbReference type="PANTHER" id="PTHR14971">
    <property type="entry name" value="VESICULAR, OVEREXPRESSED IN CANCER, PROSURVIVAL PROTEIN 1"/>
    <property type="match status" value="1"/>
</dbReference>
<reference evidence="18" key="2">
    <citation type="submission" date="2025-09" db="UniProtKB">
        <authorList>
            <consortium name="Ensembl"/>
        </authorList>
    </citation>
    <scope>IDENTIFICATION</scope>
</reference>
<keyword evidence="10" id="KW-0804">Transcription</keyword>
<keyword evidence="19" id="KW-1185">Reference proteome</keyword>
<evidence type="ECO:0000256" key="9">
    <source>
        <dbReference type="ARBA" id="ARBA00023136"/>
    </source>
</evidence>
<dbReference type="GO" id="GO:0031902">
    <property type="term" value="C:late endosome membrane"/>
    <property type="evidence" value="ECO:0007669"/>
    <property type="project" value="UniProtKB-SubCell"/>
</dbReference>
<reference evidence="18" key="1">
    <citation type="submission" date="2025-08" db="UniProtKB">
        <authorList>
            <consortium name="Ensembl"/>
        </authorList>
    </citation>
    <scope>IDENTIFICATION</scope>
</reference>
<name>A0A8B9BXJ6_9AVES</name>
<feature type="compositionally biased region" description="Pro residues" evidence="16">
    <location>
        <begin position="230"/>
        <end position="245"/>
    </location>
</feature>
<evidence type="ECO:0000256" key="7">
    <source>
        <dbReference type="ARBA" id="ARBA00022989"/>
    </source>
</evidence>
<keyword evidence="5" id="KW-0732">Signal</keyword>
<dbReference type="InterPro" id="IPR026229">
    <property type="entry name" value="VOPP1"/>
</dbReference>
<dbReference type="Proteomes" id="UP000694426">
    <property type="component" value="Unplaced"/>
</dbReference>
<dbReference type="Ensembl" id="ENSABRT00000015015.1">
    <property type="protein sequence ID" value="ENSABRP00000010494.1"/>
    <property type="gene ID" value="ENSABRG00000009459.1"/>
</dbReference>
<keyword evidence="7 17" id="KW-1133">Transmembrane helix</keyword>
<keyword evidence="6" id="KW-0967">Endosome</keyword>
<organism evidence="18 19">
    <name type="scientific">Anser brachyrhynchus</name>
    <name type="common">Pink-footed goose</name>
    <dbReference type="NCBI Taxonomy" id="132585"/>
    <lineage>
        <taxon>Eukaryota</taxon>
        <taxon>Metazoa</taxon>
        <taxon>Chordata</taxon>
        <taxon>Craniata</taxon>
        <taxon>Vertebrata</taxon>
        <taxon>Euteleostomi</taxon>
        <taxon>Archelosauria</taxon>
        <taxon>Archosauria</taxon>
        <taxon>Dinosauria</taxon>
        <taxon>Saurischia</taxon>
        <taxon>Theropoda</taxon>
        <taxon>Coelurosauria</taxon>
        <taxon>Aves</taxon>
        <taxon>Neognathae</taxon>
        <taxon>Galloanserae</taxon>
        <taxon>Anseriformes</taxon>
        <taxon>Anatidae</taxon>
        <taxon>Anserinae</taxon>
        <taxon>Anser</taxon>
    </lineage>
</organism>